<accession>A0A4R6JCA0</accession>
<keyword evidence="3" id="KW-1185">Reference proteome</keyword>
<dbReference type="PANTHER" id="PTHR33495">
    <property type="entry name" value="ANTI-SIGMA FACTOR ANTAGONIST TM_1081-RELATED-RELATED"/>
    <property type="match status" value="1"/>
</dbReference>
<evidence type="ECO:0000313" key="2">
    <source>
        <dbReference type="EMBL" id="TDO33182.1"/>
    </source>
</evidence>
<dbReference type="RefSeq" id="WP_133879059.1">
    <property type="nucleotide sequence ID" value="NZ_BOMD01000117.1"/>
</dbReference>
<dbReference type="InterPro" id="IPR002645">
    <property type="entry name" value="STAS_dom"/>
</dbReference>
<dbReference type="Pfam" id="PF01740">
    <property type="entry name" value="STAS"/>
    <property type="match status" value="1"/>
</dbReference>
<feature type="domain" description="STAS" evidence="1">
    <location>
        <begin position="4"/>
        <end position="95"/>
    </location>
</feature>
<dbReference type="InterPro" id="IPR036513">
    <property type="entry name" value="STAS_dom_sf"/>
</dbReference>
<dbReference type="PANTHER" id="PTHR33495:SF2">
    <property type="entry name" value="ANTI-SIGMA FACTOR ANTAGONIST TM_1081-RELATED"/>
    <property type="match status" value="1"/>
</dbReference>
<reference evidence="2 3" key="1">
    <citation type="submission" date="2019-03" db="EMBL/GenBank/DDBJ databases">
        <title>Sequencing the genomes of 1000 actinobacteria strains.</title>
        <authorList>
            <person name="Klenk H.-P."/>
        </authorList>
    </citation>
    <scope>NUCLEOTIDE SEQUENCE [LARGE SCALE GENOMIC DNA]</scope>
    <source>
        <strain evidence="2 3">DSM 43805</strain>
    </source>
</reference>
<dbReference type="AlphaFoldDB" id="A0A4R6JCA0"/>
<comment type="caution">
    <text evidence="2">The sequence shown here is derived from an EMBL/GenBank/DDBJ whole genome shotgun (WGS) entry which is preliminary data.</text>
</comment>
<dbReference type="EMBL" id="SNWR01000002">
    <property type="protein sequence ID" value="TDO33182.1"/>
    <property type="molecule type" value="Genomic_DNA"/>
</dbReference>
<protein>
    <submittedName>
        <fullName evidence="2">Anti-anti-sigma factor</fullName>
    </submittedName>
</protein>
<evidence type="ECO:0000259" key="1">
    <source>
        <dbReference type="PROSITE" id="PS50801"/>
    </source>
</evidence>
<dbReference type="Proteomes" id="UP000294901">
    <property type="component" value="Unassembled WGS sequence"/>
</dbReference>
<dbReference type="Gene3D" id="3.30.750.24">
    <property type="entry name" value="STAS domain"/>
    <property type="match status" value="1"/>
</dbReference>
<evidence type="ECO:0000313" key="3">
    <source>
        <dbReference type="Proteomes" id="UP000294901"/>
    </source>
</evidence>
<dbReference type="CDD" id="cd07043">
    <property type="entry name" value="STAS_anti-anti-sigma_factors"/>
    <property type="match status" value="1"/>
</dbReference>
<gene>
    <name evidence="2" type="ORF">C8E87_8669</name>
</gene>
<name>A0A4R6JCA0_9ACTN</name>
<dbReference type="PROSITE" id="PS50801">
    <property type="entry name" value="STAS"/>
    <property type="match status" value="1"/>
</dbReference>
<dbReference type="GO" id="GO:0043856">
    <property type="term" value="F:anti-sigma factor antagonist activity"/>
    <property type="evidence" value="ECO:0007669"/>
    <property type="project" value="TreeGrafter"/>
</dbReference>
<proteinExistence type="predicted"/>
<dbReference type="OrthoDB" id="3387413at2"/>
<organism evidence="2 3">
    <name type="scientific">Paractinoplanes brasiliensis</name>
    <dbReference type="NCBI Taxonomy" id="52695"/>
    <lineage>
        <taxon>Bacteria</taxon>
        <taxon>Bacillati</taxon>
        <taxon>Actinomycetota</taxon>
        <taxon>Actinomycetes</taxon>
        <taxon>Micromonosporales</taxon>
        <taxon>Micromonosporaceae</taxon>
        <taxon>Paractinoplanes</taxon>
    </lineage>
</organism>
<sequence>MAVFEVKTRTEPDRITVACAGDCDLDARDQLTAVLLDAVSGATTVFVDLSAVDFLDSSGVHALVTAHRAAQARGGHLYAVNAAGSTAVILELTGLDVLLRAPVTHPPRERPHA</sequence>
<dbReference type="SUPFAM" id="SSF52091">
    <property type="entry name" value="SpoIIaa-like"/>
    <property type="match status" value="1"/>
</dbReference>